<proteinExistence type="predicted"/>
<dbReference type="EMBL" id="CM047940">
    <property type="protein sequence ID" value="KAI9903934.1"/>
    <property type="molecule type" value="Genomic_DNA"/>
</dbReference>
<reference evidence="1" key="1">
    <citation type="submission" date="2022-10" db="EMBL/GenBank/DDBJ databases">
        <title>Complete Genome of Trichothecium roseum strain YXFP-22015, a Plant Pathogen Isolated from Citrus.</title>
        <authorList>
            <person name="Wang Y."/>
            <person name="Zhu L."/>
        </authorList>
    </citation>
    <scope>NUCLEOTIDE SEQUENCE</scope>
    <source>
        <strain evidence="1">YXFP-22015</strain>
    </source>
</reference>
<keyword evidence="2" id="KW-1185">Reference proteome</keyword>
<protein>
    <submittedName>
        <fullName evidence="1">Uncharacterized protein</fullName>
    </submittedName>
</protein>
<organism evidence="1 2">
    <name type="scientific">Trichothecium roseum</name>
    <dbReference type="NCBI Taxonomy" id="47278"/>
    <lineage>
        <taxon>Eukaryota</taxon>
        <taxon>Fungi</taxon>
        <taxon>Dikarya</taxon>
        <taxon>Ascomycota</taxon>
        <taxon>Pezizomycotina</taxon>
        <taxon>Sordariomycetes</taxon>
        <taxon>Hypocreomycetidae</taxon>
        <taxon>Hypocreales</taxon>
        <taxon>Hypocreales incertae sedis</taxon>
        <taxon>Trichothecium</taxon>
    </lineage>
</organism>
<name>A0ACC0VCA6_9HYPO</name>
<dbReference type="Proteomes" id="UP001163324">
    <property type="component" value="Chromosome 1"/>
</dbReference>
<gene>
    <name evidence="1" type="ORF">N3K66_000463</name>
</gene>
<accession>A0ACC0VCA6</accession>
<sequence>MELKSRPASELTMDQLAALGSLAFSNYVAGPLKFAGDTMMRYVQTNHVDLARSHIFYDASSSSGGGDGDGDGENLAFALVATREDRPRDARLAAFGVVPAAQGKGVGRRAVDMVVEAERARGTRVLELEVITANVAGVKLYERTGFGVVRELYAWERPAEDVYRAPPSPEGQKGGDGEEEETLRECSVEEVSRLVRADGDAGELTFQAYLFADNPSSQLAFRRGRAYAVISDPAAAADDDDGIISVMTLFVEPGHRGKGEAAGLIRAVLERYAGEQQQQQQQQRKKWLAKAWFDRSVGEGLARTAGFRKYHLSQYLMRRDLTL</sequence>
<comment type="caution">
    <text evidence="1">The sequence shown here is derived from an EMBL/GenBank/DDBJ whole genome shotgun (WGS) entry which is preliminary data.</text>
</comment>
<evidence type="ECO:0000313" key="1">
    <source>
        <dbReference type="EMBL" id="KAI9903934.1"/>
    </source>
</evidence>
<evidence type="ECO:0000313" key="2">
    <source>
        <dbReference type="Proteomes" id="UP001163324"/>
    </source>
</evidence>